<organism evidence="1 2">
    <name type="scientific">Leifsonia shinshuensis</name>
    <dbReference type="NCBI Taxonomy" id="150026"/>
    <lineage>
        <taxon>Bacteria</taxon>
        <taxon>Bacillati</taxon>
        <taxon>Actinomycetota</taxon>
        <taxon>Actinomycetes</taxon>
        <taxon>Micrococcales</taxon>
        <taxon>Microbacteriaceae</taxon>
        <taxon>Leifsonia</taxon>
    </lineage>
</organism>
<dbReference type="RefSeq" id="WP_185278943.1">
    <property type="nucleotide sequence ID" value="NZ_CP043641.1"/>
</dbReference>
<dbReference type="KEGG" id="lse:F1C12_12355"/>
<evidence type="ECO:0000313" key="1">
    <source>
        <dbReference type="EMBL" id="QNE37696.1"/>
    </source>
</evidence>
<proteinExistence type="predicted"/>
<gene>
    <name evidence="1" type="ORF">F1C12_12355</name>
</gene>
<sequence>MKTAVKHEPHADDSSPVPYLRIGQLISLVHWDRVAGDWKYTTLLVEYAGRDDQHWNVVTHGQNMTLDRDEWSIFN</sequence>
<dbReference type="Proteomes" id="UP000515511">
    <property type="component" value="Chromosome"/>
</dbReference>
<protein>
    <submittedName>
        <fullName evidence="1">Uncharacterized protein</fullName>
    </submittedName>
</protein>
<accession>A0A7G6YGT1</accession>
<name>A0A7G6YGT1_9MICO</name>
<dbReference type="AlphaFoldDB" id="A0A7G6YGT1"/>
<reference evidence="2" key="1">
    <citation type="submission" date="2019-09" db="EMBL/GenBank/DDBJ databases">
        <title>Antimicrobial potential of Antarctic Bacteria.</title>
        <authorList>
            <person name="Benaud N."/>
            <person name="Edwards R.J."/>
            <person name="Ferrari B.C."/>
        </authorList>
    </citation>
    <scope>NUCLEOTIDE SEQUENCE [LARGE SCALE GENOMIC DNA]</scope>
    <source>
        <strain evidence="2">INR9</strain>
    </source>
</reference>
<evidence type="ECO:0000313" key="2">
    <source>
        <dbReference type="Proteomes" id="UP000515511"/>
    </source>
</evidence>
<dbReference type="EMBL" id="CP043641">
    <property type="protein sequence ID" value="QNE37696.1"/>
    <property type="molecule type" value="Genomic_DNA"/>
</dbReference>